<feature type="domain" description="DUF218" evidence="1">
    <location>
        <begin position="45"/>
        <end position="230"/>
    </location>
</feature>
<dbReference type="OrthoDB" id="529184at2759"/>
<dbReference type="Pfam" id="PF02698">
    <property type="entry name" value="DUF218"/>
    <property type="match status" value="1"/>
</dbReference>
<dbReference type="GO" id="GO:0000270">
    <property type="term" value="P:peptidoglycan metabolic process"/>
    <property type="evidence" value="ECO:0007669"/>
    <property type="project" value="TreeGrafter"/>
</dbReference>
<organism evidence="2 3">
    <name type="scientific">Chloropicon primus</name>
    <dbReference type="NCBI Taxonomy" id="1764295"/>
    <lineage>
        <taxon>Eukaryota</taxon>
        <taxon>Viridiplantae</taxon>
        <taxon>Chlorophyta</taxon>
        <taxon>Chloropicophyceae</taxon>
        <taxon>Chloropicales</taxon>
        <taxon>Chloropicaceae</taxon>
        <taxon>Chloropicon</taxon>
    </lineage>
</organism>
<protein>
    <recommendedName>
        <fullName evidence="1">DUF218 domain-containing protein</fullName>
    </recommendedName>
</protein>
<dbReference type="PANTHER" id="PTHR30336">
    <property type="entry name" value="INNER MEMBRANE PROTEIN, PROBABLE PERMEASE"/>
    <property type="match status" value="1"/>
</dbReference>
<accession>A0A5B8MS80</accession>
<name>A0A5B8MS80_9CHLO</name>
<dbReference type="Gene3D" id="3.40.50.620">
    <property type="entry name" value="HUPs"/>
    <property type="match status" value="1"/>
</dbReference>
<keyword evidence="3" id="KW-1185">Reference proteome</keyword>
<evidence type="ECO:0000259" key="1">
    <source>
        <dbReference type="Pfam" id="PF02698"/>
    </source>
</evidence>
<sequence>MKARSWVVAVVAAVAVATPLLTRYLERAFLESGTRIEPRGEGSICVVLGFALHKDGSPTPDLRDRVRQGLHLFERGAVGSIVFSGGHPGGGLRGNKSEAEVMATYAKGLRLGREGHSSSYYSYSLLVDEDDDQWFLEEESTSTRTNALFTIRKISGEGIGGKTEGGLRIVVVTSPFHQYRSGLTFQKAFEDLRAEAEAKGTPLGGEMTFSVARMEEGEASHRVKHVLREVAAIVWYKLKGWI</sequence>
<dbReference type="CDD" id="cd06259">
    <property type="entry name" value="YdcF-like"/>
    <property type="match status" value="1"/>
</dbReference>
<evidence type="ECO:0000313" key="2">
    <source>
        <dbReference type="EMBL" id="QDZ23137.1"/>
    </source>
</evidence>
<dbReference type="InterPro" id="IPR051599">
    <property type="entry name" value="Cell_Envelope_Assoc"/>
</dbReference>
<dbReference type="InterPro" id="IPR014729">
    <property type="entry name" value="Rossmann-like_a/b/a_fold"/>
</dbReference>
<reference evidence="2 3" key="1">
    <citation type="submission" date="2018-07" db="EMBL/GenBank/DDBJ databases">
        <title>The complete nuclear genome of the prasinophyte Chloropicon primus (CCMP1205).</title>
        <authorList>
            <person name="Pombert J.-F."/>
            <person name="Otis C."/>
            <person name="Turmel M."/>
            <person name="Lemieux C."/>
        </authorList>
    </citation>
    <scope>NUCLEOTIDE SEQUENCE [LARGE SCALE GENOMIC DNA]</scope>
    <source>
        <strain evidence="2 3">CCMP1205</strain>
    </source>
</reference>
<dbReference type="EMBL" id="CP031042">
    <property type="protein sequence ID" value="QDZ23137.1"/>
    <property type="molecule type" value="Genomic_DNA"/>
</dbReference>
<gene>
    <name evidence="2" type="ORF">A3770_09p56550</name>
</gene>
<evidence type="ECO:0000313" key="3">
    <source>
        <dbReference type="Proteomes" id="UP000316726"/>
    </source>
</evidence>
<dbReference type="GO" id="GO:0005886">
    <property type="term" value="C:plasma membrane"/>
    <property type="evidence" value="ECO:0007669"/>
    <property type="project" value="TreeGrafter"/>
</dbReference>
<dbReference type="Proteomes" id="UP000316726">
    <property type="component" value="Chromosome 9"/>
</dbReference>
<proteinExistence type="predicted"/>
<dbReference type="PANTHER" id="PTHR30336:SF4">
    <property type="entry name" value="ENVELOPE BIOGENESIS FACTOR ELYC"/>
    <property type="match status" value="1"/>
</dbReference>
<dbReference type="InterPro" id="IPR003848">
    <property type="entry name" value="DUF218"/>
</dbReference>
<dbReference type="AlphaFoldDB" id="A0A5B8MS80"/>